<dbReference type="InterPro" id="IPR029071">
    <property type="entry name" value="Ubiquitin-like_domsf"/>
</dbReference>
<comment type="caution">
    <text evidence="2">The sequence shown here is derived from an EMBL/GenBank/DDBJ whole genome shotgun (WGS) entry which is preliminary data.</text>
</comment>
<protein>
    <recommendedName>
        <fullName evidence="3">Ubiquitin-like domain-containing protein</fullName>
    </recommendedName>
</protein>
<evidence type="ECO:0000256" key="1">
    <source>
        <dbReference type="SAM" id="Phobius"/>
    </source>
</evidence>
<proteinExistence type="predicted"/>
<dbReference type="EMBL" id="PSQE01000002">
    <property type="protein sequence ID" value="RHN74242.1"/>
    <property type="molecule type" value="Genomic_DNA"/>
</dbReference>
<sequence>MAEDSNEKEIQIRTLTGESITLHITRSSTVQQLKLLLNHSFPPATNSPNFHLFFKALSLSLSLSLNFHCVFIVIVLFSSSISRVCNL</sequence>
<evidence type="ECO:0008006" key="3">
    <source>
        <dbReference type="Google" id="ProtNLM"/>
    </source>
</evidence>
<reference evidence="2" key="1">
    <citation type="journal article" date="2018" name="Nat. Plants">
        <title>Whole-genome landscape of Medicago truncatula symbiotic genes.</title>
        <authorList>
            <person name="Pecrix Y."/>
            <person name="Gamas P."/>
            <person name="Carrere S."/>
        </authorList>
    </citation>
    <scope>NUCLEOTIDE SEQUENCE</scope>
    <source>
        <tissue evidence="2">Leaves</tissue>
    </source>
</reference>
<keyword evidence="1" id="KW-0472">Membrane</keyword>
<organism evidence="2">
    <name type="scientific">Medicago truncatula</name>
    <name type="common">Barrel medic</name>
    <name type="synonym">Medicago tribuloides</name>
    <dbReference type="NCBI Taxonomy" id="3880"/>
    <lineage>
        <taxon>Eukaryota</taxon>
        <taxon>Viridiplantae</taxon>
        <taxon>Streptophyta</taxon>
        <taxon>Embryophyta</taxon>
        <taxon>Tracheophyta</taxon>
        <taxon>Spermatophyta</taxon>
        <taxon>Magnoliopsida</taxon>
        <taxon>eudicotyledons</taxon>
        <taxon>Gunneridae</taxon>
        <taxon>Pentapetalae</taxon>
        <taxon>rosids</taxon>
        <taxon>fabids</taxon>
        <taxon>Fabales</taxon>
        <taxon>Fabaceae</taxon>
        <taxon>Papilionoideae</taxon>
        <taxon>50 kb inversion clade</taxon>
        <taxon>NPAAA clade</taxon>
        <taxon>Hologalegina</taxon>
        <taxon>IRL clade</taxon>
        <taxon>Trifolieae</taxon>
        <taxon>Medicago</taxon>
    </lineage>
</organism>
<dbReference type="SUPFAM" id="SSF54236">
    <property type="entry name" value="Ubiquitin-like"/>
    <property type="match status" value="1"/>
</dbReference>
<dbReference type="Gramene" id="rna10274">
    <property type="protein sequence ID" value="RHN74242.1"/>
    <property type="gene ID" value="gene10274"/>
</dbReference>
<evidence type="ECO:0000313" key="2">
    <source>
        <dbReference type="EMBL" id="RHN74242.1"/>
    </source>
</evidence>
<gene>
    <name evidence="2" type="ORF">MtrunA17_Chr2g0308171</name>
</gene>
<dbReference type="AlphaFoldDB" id="A0A396JAB6"/>
<keyword evidence="1" id="KW-1133">Transmembrane helix</keyword>
<accession>A0A396JAB6</accession>
<keyword evidence="1" id="KW-0812">Transmembrane</keyword>
<dbReference type="Proteomes" id="UP000265566">
    <property type="component" value="Chromosome 2"/>
</dbReference>
<feature type="transmembrane region" description="Helical" evidence="1">
    <location>
        <begin position="52"/>
        <end position="77"/>
    </location>
</feature>
<name>A0A396JAB6_MEDTR</name>